<keyword evidence="1" id="KW-0472">Membrane</keyword>
<feature type="transmembrane region" description="Helical" evidence="1">
    <location>
        <begin position="96"/>
        <end position="119"/>
    </location>
</feature>
<evidence type="ECO:0000313" key="2">
    <source>
        <dbReference type="EMBL" id="PYI52576.1"/>
    </source>
</evidence>
<gene>
    <name evidence="2" type="ORF">DLM86_20605</name>
</gene>
<evidence type="ECO:0000313" key="3">
    <source>
        <dbReference type="Proteomes" id="UP000247476"/>
    </source>
</evidence>
<accession>A0A2V5KTL6</accession>
<protein>
    <submittedName>
        <fullName evidence="2">Uncharacterized protein</fullName>
    </submittedName>
</protein>
<dbReference type="RefSeq" id="WP_110841945.1">
    <property type="nucleotide sequence ID" value="NZ_QJVJ01000009.1"/>
</dbReference>
<dbReference type="Proteomes" id="UP000247476">
    <property type="component" value="Unassembled WGS sequence"/>
</dbReference>
<sequence length="184" mass="19411">MPIDKTVSVLGFIAVAGGVARIAMTPAALIWGTDSPQELWAGLIACWLMAAGSLGLFMAQSSRTGVLGLGSALALAFSNMMTGCLVWSTMVHADPGAVAVLPAVNNALMLAGLVVFGIVSLRAGLLPRWASVLFFVWPLITFVPALSNYAAVMWGLSYVGLGWPVWRGTKERRAPVWSASHLIQ</sequence>
<dbReference type="EMBL" id="QJVJ01000009">
    <property type="protein sequence ID" value="PYI52576.1"/>
    <property type="molecule type" value="Genomic_DNA"/>
</dbReference>
<feature type="transmembrane region" description="Helical" evidence="1">
    <location>
        <begin position="7"/>
        <end position="33"/>
    </location>
</feature>
<feature type="transmembrane region" description="Helical" evidence="1">
    <location>
        <begin position="126"/>
        <end position="143"/>
    </location>
</feature>
<feature type="transmembrane region" description="Helical" evidence="1">
    <location>
        <begin position="39"/>
        <end position="59"/>
    </location>
</feature>
<dbReference type="AlphaFoldDB" id="A0A2V5KTL6"/>
<keyword evidence="1" id="KW-0812">Transmembrane</keyword>
<dbReference type="OrthoDB" id="2841505at2"/>
<keyword evidence="3" id="KW-1185">Reference proteome</keyword>
<keyword evidence="1" id="KW-1133">Transmembrane helix</keyword>
<reference evidence="2 3" key="1">
    <citation type="submission" date="2018-05" db="EMBL/GenBank/DDBJ databases">
        <title>Paenibacillus flagellatus sp. nov., isolated from selenium mineral soil.</title>
        <authorList>
            <person name="Dai X."/>
        </authorList>
    </citation>
    <scope>NUCLEOTIDE SEQUENCE [LARGE SCALE GENOMIC DNA]</scope>
    <source>
        <strain evidence="2 3">DXL2</strain>
    </source>
</reference>
<organism evidence="2 3">
    <name type="scientific">Paenibacillus flagellatus</name>
    <dbReference type="NCBI Taxonomy" id="2211139"/>
    <lineage>
        <taxon>Bacteria</taxon>
        <taxon>Bacillati</taxon>
        <taxon>Bacillota</taxon>
        <taxon>Bacilli</taxon>
        <taxon>Bacillales</taxon>
        <taxon>Paenibacillaceae</taxon>
        <taxon>Paenibacillus</taxon>
    </lineage>
</organism>
<feature type="transmembrane region" description="Helical" evidence="1">
    <location>
        <begin position="66"/>
        <end position="90"/>
    </location>
</feature>
<name>A0A2V5KTL6_9BACL</name>
<evidence type="ECO:0000256" key="1">
    <source>
        <dbReference type="SAM" id="Phobius"/>
    </source>
</evidence>
<comment type="caution">
    <text evidence="2">The sequence shown here is derived from an EMBL/GenBank/DDBJ whole genome shotgun (WGS) entry which is preliminary data.</text>
</comment>
<proteinExistence type="predicted"/>